<accession>A0A9X0ARN8</accession>
<evidence type="ECO:0000313" key="2">
    <source>
        <dbReference type="EMBL" id="KAJ8067208.1"/>
    </source>
</evidence>
<comment type="caution">
    <text evidence="2">The sequence shown here is derived from an EMBL/GenBank/DDBJ whole genome shotgun (WGS) entry which is preliminary data.</text>
</comment>
<feature type="region of interest" description="Disordered" evidence="1">
    <location>
        <begin position="46"/>
        <end position="118"/>
    </location>
</feature>
<evidence type="ECO:0000256" key="1">
    <source>
        <dbReference type="SAM" id="MobiDB-lite"/>
    </source>
</evidence>
<dbReference type="Proteomes" id="UP001152300">
    <property type="component" value="Unassembled WGS sequence"/>
</dbReference>
<dbReference type="AlphaFoldDB" id="A0A9X0ARN8"/>
<name>A0A9X0ARN8_9HELO</name>
<protein>
    <submittedName>
        <fullName evidence="2">Uncharacterized protein</fullName>
    </submittedName>
</protein>
<feature type="compositionally biased region" description="Polar residues" evidence="1">
    <location>
        <begin position="57"/>
        <end position="69"/>
    </location>
</feature>
<evidence type="ECO:0000313" key="3">
    <source>
        <dbReference type="Proteomes" id="UP001152300"/>
    </source>
</evidence>
<reference evidence="2" key="1">
    <citation type="submission" date="2022-11" db="EMBL/GenBank/DDBJ databases">
        <title>Genome Resource of Sclerotinia nivalis Strain SnTB1, a Plant Pathogen Isolated from American Ginseng.</title>
        <authorList>
            <person name="Fan S."/>
        </authorList>
    </citation>
    <scope>NUCLEOTIDE SEQUENCE</scope>
    <source>
        <strain evidence="2">SnTB1</strain>
    </source>
</reference>
<proteinExistence type="predicted"/>
<gene>
    <name evidence="2" type="ORF">OCU04_004573</name>
</gene>
<organism evidence="2 3">
    <name type="scientific">Sclerotinia nivalis</name>
    <dbReference type="NCBI Taxonomy" id="352851"/>
    <lineage>
        <taxon>Eukaryota</taxon>
        <taxon>Fungi</taxon>
        <taxon>Dikarya</taxon>
        <taxon>Ascomycota</taxon>
        <taxon>Pezizomycotina</taxon>
        <taxon>Leotiomycetes</taxon>
        <taxon>Helotiales</taxon>
        <taxon>Sclerotiniaceae</taxon>
        <taxon>Sclerotinia</taxon>
    </lineage>
</organism>
<feature type="compositionally biased region" description="Basic and acidic residues" evidence="1">
    <location>
        <begin position="70"/>
        <end position="85"/>
    </location>
</feature>
<dbReference type="EMBL" id="JAPEIS010000004">
    <property type="protein sequence ID" value="KAJ8067208.1"/>
    <property type="molecule type" value="Genomic_DNA"/>
</dbReference>
<sequence length="171" mass="19540">MCHNTPHKYSECALQCIEHRILCSRRSFRPGLPLCHDHTTVKTKIVPRSCPYHQRQIDTSSPGQQPSDSTHQDDGVPISRAHDSHAPPMQPPEPGRPSSTSYQPPRPHMHTNNPKDRARGGIIKACQHPINQLRDTQINITGRQLTNQPRDTHIRRISCRQNWRHTPDNSN</sequence>
<keyword evidence="3" id="KW-1185">Reference proteome</keyword>
<dbReference type="OrthoDB" id="10487205at2759"/>